<name>A0A085M0R8_9BILA</name>
<sequence length="316" mass="34207">MAFGNSGLFSSVAGNALLLLLTSLLLLIQCYLGDQNVYICSGFVRSSVPIDFSKVSVRLLTLQGNLKYQTDYAQTGGYYMIPVYAKGVYVLRVKAPEGWNFEPEGVELRIDGETDPCSKGEHIIFNFSGFSLSGKVLVSENDAQTVDCEVSLYDSNDQVLSSTKSVQGFFLFPAVLPGNYSIRLTDSNVCGKSVAVTIDLKSDSVPSSSLYVTGFSVQGKIKHSDIPSEVVTLLLYSEENSTVQDCDTRPLEKTGEALFKPKGFHYSCKIESSPNGSYRFPCVGLGTNVPKRSVDVSVGTKILISGSGQSASHRRS</sequence>
<proteinExistence type="predicted"/>
<dbReference type="GO" id="GO:0005789">
    <property type="term" value="C:endoplasmic reticulum membrane"/>
    <property type="evidence" value="ECO:0007669"/>
    <property type="project" value="TreeGrafter"/>
</dbReference>
<dbReference type="Pfam" id="PF22904">
    <property type="entry name" value="NOMO1-like_2nd"/>
    <property type="match status" value="1"/>
</dbReference>
<organism evidence="5 7">
    <name type="scientific">Trichuris suis</name>
    <name type="common">pig whipworm</name>
    <dbReference type="NCBI Taxonomy" id="68888"/>
    <lineage>
        <taxon>Eukaryota</taxon>
        <taxon>Metazoa</taxon>
        <taxon>Ecdysozoa</taxon>
        <taxon>Nematoda</taxon>
        <taxon>Enoplea</taxon>
        <taxon>Dorylaimia</taxon>
        <taxon>Trichinellida</taxon>
        <taxon>Trichuridae</taxon>
        <taxon>Trichuris</taxon>
    </lineage>
</organism>
<dbReference type="AlphaFoldDB" id="A0A085M0R8"/>
<feature type="signal peptide" evidence="2">
    <location>
        <begin position="1"/>
        <end position="33"/>
    </location>
</feature>
<evidence type="ECO:0000313" key="6">
    <source>
        <dbReference type="EMBL" id="KFD63385.1"/>
    </source>
</evidence>
<keyword evidence="7" id="KW-1185">Reference proteome</keyword>
<evidence type="ECO:0000313" key="7">
    <source>
        <dbReference type="Proteomes" id="UP000030764"/>
    </source>
</evidence>
<dbReference type="EMBL" id="KL363248">
    <property type="protein sequence ID" value="KFD50814.1"/>
    <property type="molecule type" value="Genomic_DNA"/>
</dbReference>
<feature type="domain" description="NOMO second beta-sandwich" evidence="4">
    <location>
        <begin position="127"/>
        <end position="205"/>
    </location>
</feature>
<dbReference type="EMBL" id="KL367574">
    <property type="protein sequence ID" value="KFD63385.1"/>
    <property type="molecule type" value="Genomic_DNA"/>
</dbReference>
<feature type="non-terminal residue" evidence="5">
    <location>
        <position position="316"/>
    </location>
</feature>
<keyword evidence="1 2" id="KW-0732">Signal</keyword>
<feature type="chain" id="PRO_5007379267" description="Nodal modulator 1" evidence="2">
    <location>
        <begin position="34"/>
        <end position="316"/>
    </location>
</feature>
<dbReference type="Proteomes" id="UP000030758">
    <property type="component" value="Unassembled WGS sequence"/>
</dbReference>
<evidence type="ECO:0000259" key="3">
    <source>
        <dbReference type="Pfam" id="PF22898"/>
    </source>
</evidence>
<evidence type="ECO:0000313" key="5">
    <source>
        <dbReference type="EMBL" id="KFD50814.1"/>
    </source>
</evidence>
<dbReference type="InterPro" id="IPR055075">
    <property type="entry name" value="NOMO-like_N"/>
</dbReference>
<accession>A0A085M0R8</accession>
<reference evidence="5 7" key="1">
    <citation type="journal article" date="2014" name="Nat. Genet.">
        <title>Genome and transcriptome of the porcine whipworm Trichuris suis.</title>
        <authorList>
            <person name="Jex A.R."/>
            <person name="Nejsum P."/>
            <person name="Schwarz E.M."/>
            <person name="Hu L."/>
            <person name="Young N.D."/>
            <person name="Hall R.S."/>
            <person name="Korhonen P.K."/>
            <person name="Liao S."/>
            <person name="Thamsborg S."/>
            <person name="Xia J."/>
            <person name="Xu P."/>
            <person name="Wang S."/>
            <person name="Scheerlinck J.P."/>
            <person name="Hofmann A."/>
            <person name="Sternberg P.W."/>
            <person name="Wang J."/>
            <person name="Gasser R.B."/>
        </authorList>
    </citation>
    <scope>NUCLEOTIDE SEQUENCE [LARGE SCALE GENOMIC DNA]</scope>
    <source>
        <strain evidence="6">DCEP-RM93F</strain>
        <strain evidence="5">DCEP-RM93M</strain>
    </source>
</reference>
<dbReference type="PANTHER" id="PTHR23303">
    <property type="entry name" value="CARBOXYPEPTIDASE REGULATORY REGION-CONTAINING"/>
    <property type="match status" value="1"/>
</dbReference>
<dbReference type="PANTHER" id="PTHR23303:SF14">
    <property type="entry name" value="BOS COMPLEX SUBUNIT NOMO1-RELATED"/>
    <property type="match status" value="1"/>
</dbReference>
<evidence type="ECO:0000256" key="1">
    <source>
        <dbReference type="ARBA" id="ARBA00022729"/>
    </source>
</evidence>
<dbReference type="Pfam" id="PF22898">
    <property type="entry name" value="NOMO1-like_1st"/>
    <property type="match status" value="1"/>
</dbReference>
<gene>
    <name evidence="5" type="ORF">M513_08355</name>
    <name evidence="6" type="ORF">M514_08355</name>
</gene>
<dbReference type="Proteomes" id="UP000030764">
    <property type="component" value="Unassembled WGS sequence"/>
</dbReference>
<evidence type="ECO:0008006" key="8">
    <source>
        <dbReference type="Google" id="ProtNLM"/>
    </source>
</evidence>
<evidence type="ECO:0000256" key="2">
    <source>
        <dbReference type="SAM" id="SignalP"/>
    </source>
</evidence>
<feature type="domain" description="NOMO-like N-terminal beta-sandwich" evidence="3">
    <location>
        <begin position="42"/>
        <end position="125"/>
    </location>
</feature>
<evidence type="ECO:0000259" key="4">
    <source>
        <dbReference type="Pfam" id="PF22904"/>
    </source>
</evidence>
<dbReference type="SUPFAM" id="SSF49478">
    <property type="entry name" value="Cna protein B-type domain"/>
    <property type="match status" value="1"/>
</dbReference>
<protein>
    <recommendedName>
        <fullName evidence="8">Nodal modulator 1</fullName>
    </recommendedName>
</protein>
<dbReference type="InterPro" id="IPR051417">
    <property type="entry name" value="SDr/BOS_complex"/>
</dbReference>
<dbReference type="InterPro" id="IPR055074">
    <property type="entry name" value="NOMO1-3_2nd"/>
</dbReference>